<dbReference type="SMART" id="SM00255">
    <property type="entry name" value="TIR"/>
    <property type="match status" value="1"/>
</dbReference>
<evidence type="ECO:0000259" key="5">
    <source>
        <dbReference type="PROSITE" id="PS50104"/>
    </source>
</evidence>
<evidence type="ECO:0000313" key="6">
    <source>
        <dbReference type="EMBL" id="RJF94679.1"/>
    </source>
</evidence>
<dbReference type="EMBL" id="QYUK01000008">
    <property type="protein sequence ID" value="RJF94679.1"/>
    <property type="molecule type" value="Genomic_DNA"/>
</dbReference>
<comment type="catalytic activity">
    <reaction evidence="4">
        <text>NAD(+) + H2O = ADP-D-ribose + nicotinamide + H(+)</text>
        <dbReference type="Rhea" id="RHEA:16301"/>
        <dbReference type="ChEBI" id="CHEBI:15377"/>
        <dbReference type="ChEBI" id="CHEBI:15378"/>
        <dbReference type="ChEBI" id="CHEBI:17154"/>
        <dbReference type="ChEBI" id="CHEBI:57540"/>
        <dbReference type="ChEBI" id="CHEBI:57967"/>
        <dbReference type="EC" id="3.2.2.6"/>
    </reaction>
    <physiologicalReaction direction="left-to-right" evidence="4">
        <dbReference type="Rhea" id="RHEA:16302"/>
    </physiologicalReaction>
</comment>
<dbReference type="GO" id="GO:0061809">
    <property type="term" value="F:NAD+ nucleosidase activity, cyclic ADP-ribose generating"/>
    <property type="evidence" value="ECO:0007669"/>
    <property type="project" value="UniProtKB-EC"/>
</dbReference>
<comment type="caution">
    <text evidence="6">The sequence shown here is derived from an EMBL/GenBank/DDBJ whole genome shotgun (WGS) entry which is preliminary data.</text>
</comment>
<dbReference type="GO" id="GO:0007165">
    <property type="term" value="P:signal transduction"/>
    <property type="evidence" value="ECO:0007669"/>
    <property type="project" value="InterPro"/>
</dbReference>
<accession>A0A418WU54</accession>
<sequence length="297" mass="33574">MANDDTIHAGWDAFISHASEDKETFVRPLANALVSLGVSVWYDEFTLNIGDSISESIDQGLKKSRYGIVILSRNFMNKSWPKRELKGLVALEISGRGRILPVWHEVEYLEVEQFSPPLADSFAVRTSDAEAVDIALKILKVIRPDLYAAHPRSQLVNLANGQAIAEMQDELARLRRDISEFQCPYCGSYLVSSIQAPIDDQGKHWDTVREFECGFSDFGGEKRQLCPSDPDFPMFDDYELLFTMEMGNPTQWLCYARGKTEGSRAVRLPDTFGTTKEEASEAMRSAYRRKARKIDSL</sequence>
<evidence type="ECO:0000256" key="1">
    <source>
        <dbReference type="ARBA" id="ARBA00011982"/>
    </source>
</evidence>
<evidence type="ECO:0000256" key="2">
    <source>
        <dbReference type="ARBA" id="ARBA00022801"/>
    </source>
</evidence>
<keyword evidence="6" id="KW-0675">Receptor</keyword>
<dbReference type="RefSeq" id="WP_119776018.1">
    <property type="nucleotide sequence ID" value="NZ_QYUK01000008.1"/>
</dbReference>
<dbReference type="SUPFAM" id="SSF52200">
    <property type="entry name" value="Toll/Interleukin receptor TIR domain"/>
    <property type="match status" value="1"/>
</dbReference>
<dbReference type="Pfam" id="PF13676">
    <property type="entry name" value="TIR_2"/>
    <property type="match status" value="1"/>
</dbReference>
<dbReference type="Proteomes" id="UP000284605">
    <property type="component" value="Unassembled WGS sequence"/>
</dbReference>
<feature type="domain" description="TIR" evidence="5">
    <location>
        <begin position="9"/>
        <end position="179"/>
    </location>
</feature>
<dbReference type="OrthoDB" id="7055795at2"/>
<dbReference type="PROSITE" id="PS50104">
    <property type="entry name" value="TIR"/>
    <property type="match status" value="1"/>
</dbReference>
<evidence type="ECO:0000256" key="4">
    <source>
        <dbReference type="ARBA" id="ARBA00047304"/>
    </source>
</evidence>
<dbReference type="InterPro" id="IPR000157">
    <property type="entry name" value="TIR_dom"/>
</dbReference>
<keyword evidence="7" id="KW-1185">Reference proteome</keyword>
<organism evidence="6 7">
    <name type="scientific">Oleomonas cavernae</name>
    <dbReference type="NCBI Taxonomy" id="2320859"/>
    <lineage>
        <taxon>Bacteria</taxon>
        <taxon>Pseudomonadati</taxon>
        <taxon>Pseudomonadota</taxon>
        <taxon>Alphaproteobacteria</taxon>
        <taxon>Acetobacterales</taxon>
        <taxon>Acetobacteraceae</taxon>
        <taxon>Oleomonas</taxon>
    </lineage>
</organism>
<dbReference type="AlphaFoldDB" id="A0A418WU54"/>
<dbReference type="EC" id="3.2.2.6" evidence="1"/>
<evidence type="ECO:0000256" key="3">
    <source>
        <dbReference type="ARBA" id="ARBA00023027"/>
    </source>
</evidence>
<keyword evidence="2" id="KW-0378">Hydrolase</keyword>
<evidence type="ECO:0000313" key="7">
    <source>
        <dbReference type="Proteomes" id="UP000284605"/>
    </source>
</evidence>
<dbReference type="InterPro" id="IPR035897">
    <property type="entry name" value="Toll_tir_struct_dom_sf"/>
</dbReference>
<proteinExistence type="predicted"/>
<dbReference type="PANTHER" id="PTHR32009:SF39">
    <property type="entry name" value="TIR DOMAIN-CONTAINING PROTEIN"/>
    <property type="match status" value="1"/>
</dbReference>
<protein>
    <recommendedName>
        <fullName evidence="1">ADP-ribosyl cyclase/cyclic ADP-ribose hydrolase</fullName>
        <ecNumber evidence="1">3.2.2.6</ecNumber>
    </recommendedName>
</protein>
<name>A0A418WU54_9PROT</name>
<gene>
    <name evidence="6" type="ORF">D3874_02305</name>
</gene>
<reference evidence="6 7" key="1">
    <citation type="submission" date="2018-09" db="EMBL/GenBank/DDBJ databases">
        <authorList>
            <person name="Zhu H."/>
        </authorList>
    </citation>
    <scope>NUCLEOTIDE SEQUENCE [LARGE SCALE GENOMIC DNA]</scope>
    <source>
        <strain evidence="6 7">K1W22B-8</strain>
    </source>
</reference>
<dbReference type="Gene3D" id="3.40.50.10140">
    <property type="entry name" value="Toll/interleukin-1 receptor homology (TIR) domain"/>
    <property type="match status" value="1"/>
</dbReference>
<keyword evidence="3" id="KW-0520">NAD</keyword>
<dbReference type="PANTHER" id="PTHR32009">
    <property type="entry name" value="TMV RESISTANCE PROTEIN N-LIKE"/>
    <property type="match status" value="1"/>
</dbReference>